<evidence type="ECO:0000256" key="2">
    <source>
        <dbReference type="ARBA" id="ARBA00023125"/>
    </source>
</evidence>
<accession>A0A2W0EXE4</accession>
<dbReference type="Pfam" id="PF01047">
    <property type="entry name" value="MarR"/>
    <property type="match status" value="1"/>
</dbReference>
<protein>
    <recommendedName>
        <fullName evidence="4">HTH marR-type domain-containing protein</fullName>
    </recommendedName>
</protein>
<feature type="domain" description="HTH marR-type" evidence="4">
    <location>
        <begin position="40"/>
        <end position="173"/>
    </location>
</feature>
<evidence type="ECO:0000313" key="6">
    <source>
        <dbReference type="Proteomes" id="UP000247437"/>
    </source>
</evidence>
<keyword evidence="2" id="KW-0238">DNA-binding</keyword>
<dbReference type="AlphaFoldDB" id="A0A2W0EXE4"/>
<evidence type="ECO:0000256" key="3">
    <source>
        <dbReference type="ARBA" id="ARBA00023163"/>
    </source>
</evidence>
<dbReference type="GO" id="GO:0003677">
    <property type="term" value="F:DNA binding"/>
    <property type="evidence" value="ECO:0007669"/>
    <property type="project" value="UniProtKB-KW"/>
</dbReference>
<dbReference type="PRINTS" id="PR00598">
    <property type="entry name" value="HTHMARR"/>
</dbReference>
<dbReference type="Gene3D" id="1.10.10.10">
    <property type="entry name" value="Winged helix-like DNA-binding domain superfamily/Winged helix DNA-binding domain"/>
    <property type="match status" value="1"/>
</dbReference>
<dbReference type="PANTHER" id="PTHR42756:SF1">
    <property type="entry name" value="TRANSCRIPTIONAL REPRESSOR OF EMRAB OPERON"/>
    <property type="match status" value="1"/>
</dbReference>
<comment type="caution">
    <text evidence="5">The sequence shown here is derived from an EMBL/GenBank/DDBJ whole genome shotgun (WGS) entry which is preliminary data.</text>
</comment>
<dbReference type="InterPro" id="IPR036388">
    <property type="entry name" value="WH-like_DNA-bd_sf"/>
</dbReference>
<dbReference type="SUPFAM" id="SSF46785">
    <property type="entry name" value="Winged helix' DNA-binding domain"/>
    <property type="match status" value="1"/>
</dbReference>
<evidence type="ECO:0000259" key="4">
    <source>
        <dbReference type="PROSITE" id="PS50995"/>
    </source>
</evidence>
<dbReference type="InterPro" id="IPR036390">
    <property type="entry name" value="WH_DNA-bd_sf"/>
</dbReference>
<dbReference type="SMART" id="SM00347">
    <property type="entry name" value="HTH_MARR"/>
    <property type="match status" value="1"/>
</dbReference>
<dbReference type="OrthoDB" id="32523at2"/>
<evidence type="ECO:0000256" key="1">
    <source>
        <dbReference type="ARBA" id="ARBA00023015"/>
    </source>
</evidence>
<dbReference type="PROSITE" id="PS50995">
    <property type="entry name" value="HTH_MARR_2"/>
    <property type="match status" value="1"/>
</dbReference>
<organism evidence="5 6">
    <name type="scientific">Pseudomonas jessenii</name>
    <dbReference type="NCBI Taxonomy" id="77298"/>
    <lineage>
        <taxon>Bacteria</taxon>
        <taxon>Pseudomonadati</taxon>
        <taxon>Pseudomonadota</taxon>
        <taxon>Gammaproteobacteria</taxon>
        <taxon>Pseudomonadales</taxon>
        <taxon>Pseudomonadaceae</taxon>
        <taxon>Pseudomonas</taxon>
    </lineage>
</organism>
<gene>
    <name evidence="5" type="ORF">CRX42_00645</name>
</gene>
<dbReference type="InterPro" id="IPR000835">
    <property type="entry name" value="HTH_MarR-typ"/>
</dbReference>
<dbReference type="PANTHER" id="PTHR42756">
    <property type="entry name" value="TRANSCRIPTIONAL REGULATOR, MARR"/>
    <property type="match status" value="1"/>
</dbReference>
<dbReference type="EMBL" id="PDLL01000003">
    <property type="protein sequence ID" value="PYY72487.1"/>
    <property type="molecule type" value="Genomic_DNA"/>
</dbReference>
<keyword evidence="1" id="KW-0805">Transcription regulation</keyword>
<reference evidence="5 6" key="1">
    <citation type="journal article" date="2018" name="Appl. Microbiol. Biotechnol.">
        <title>Characterization of the caprolactam degradation pathway in Pseudomonas jessenii using mass spectrometry-based proteomics.</title>
        <authorList>
            <person name="Otzen M."/>
            <person name="Palacio C."/>
            <person name="Janssen D.B."/>
        </authorList>
    </citation>
    <scope>NUCLEOTIDE SEQUENCE [LARGE SCALE GENOMIC DNA]</scope>
    <source>
        <strain evidence="5 6">GO3</strain>
    </source>
</reference>
<sequence>MKFSPICRDRKEGNAVTSNKNTKQSAAERLLKIRHPGTLEDMIDYRLYLVYRDCGHVTEKICKTEYGINRRRLRMIFCLMYSEGITVSELAQKAELDMAQTSRTIGTMVREGYLKRLSNPENARYAQVILTERGRQLYSDILDRYRSINQSLLEKLTDEELITLDFLLNKLRESSSDLESRIPRNPQPPT</sequence>
<dbReference type="GO" id="GO:0003700">
    <property type="term" value="F:DNA-binding transcription factor activity"/>
    <property type="evidence" value="ECO:0007669"/>
    <property type="project" value="InterPro"/>
</dbReference>
<evidence type="ECO:0000313" key="5">
    <source>
        <dbReference type="EMBL" id="PYY72487.1"/>
    </source>
</evidence>
<keyword evidence="3" id="KW-0804">Transcription</keyword>
<dbReference type="Proteomes" id="UP000247437">
    <property type="component" value="Unassembled WGS sequence"/>
</dbReference>
<proteinExistence type="predicted"/>
<name>A0A2W0EXE4_PSEJE</name>